<dbReference type="STRING" id="1202772.A0A1V9ZE43"/>
<dbReference type="GO" id="GO:0046872">
    <property type="term" value="F:metal ion binding"/>
    <property type="evidence" value="ECO:0007669"/>
    <property type="project" value="UniProtKB-KW"/>
</dbReference>
<dbReference type="SUPFAM" id="SSF51658">
    <property type="entry name" value="Xylose isomerase-like"/>
    <property type="match status" value="1"/>
</dbReference>
<dbReference type="GO" id="GO:0009045">
    <property type="term" value="F:xylose isomerase activity"/>
    <property type="evidence" value="ECO:0007669"/>
    <property type="project" value="UniProtKB-EC"/>
</dbReference>
<evidence type="ECO:0000256" key="5">
    <source>
        <dbReference type="ARBA" id="ARBA00023235"/>
    </source>
</evidence>
<keyword evidence="4 8" id="KW-0479">Metal-binding</keyword>
<evidence type="ECO:0000256" key="6">
    <source>
        <dbReference type="ARBA" id="ARBA00023277"/>
    </source>
</evidence>
<gene>
    <name evidence="10" type="ORF">ACHHYP_16528</name>
</gene>
<accession>A0A1V9ZE43</accession>
<evidence type="ECO:0000256" key="9">
    <source>
        <dbReference type="SAM" id="MobiDB-lite"/>
    </source>
</evidence>
<protein>
    <recommendedName>
        <fullName evidence="2 8">Xylose isomerase</fullName>
        <ecNumber evidence="2 8">5.3.1.5</ecNumber>
    </recommendedName>
</protein>
<dbReference type="PANTHER" id="PTHR48408">
    <property type="match status" value="1"/>
</dbReference>
<evidence type="ECO:0000256" key="7">
    <source>
        <dbReference type="ARBA" id="ARBA00033659"/>
    </source>
</evidence>
<dbReference type="InterPro" id="IPR001998">
    <property type="entry name" value="Xylose_isomerase"/>
</dbReference>
<dbReference type="GO" id="GO:0042732">
    <property type="term" value="P:D-xylose metabolic process"/>
    <property type="evidence" value="ECO:0007669"/>
    <property type="project" value="UniProtKB-KW"/>
</dbReference>
<feature type="region of interest" description="Disordered" evidence="9">
    <location>
        <begin position="67"/>
        <end position="86"/>
    </location>
</feature>
<comment type="catalytic activity">
    <reaction evidence="7 8">
        <text>alpha-D-xylose = alpha-D-xylulofuranose</text>
        <dbReference type="Rhea" id="RHEA:22816"/>
        <dbReference type="ChEBI" id="CHEBI:28518"/>
        <dbReference type="ChEBI" id="CHEBI:188998"/>
        <dbReference type="EC" id="5.3.1.5"/>
    </reaction>
</comment>
<dbReference type="InterPro" id="IPR036237">
    <property type="entry name" value="Xyl_isomerase-like_sf"/>
</dbReference>
<dbReference type="PRINTS" id="PR00688">
    <property type="entry name" value="XYLOSISMRASE"/>
</dbReference>
<evidence type="ECO:0000256" key="2">
    <source>
        <dbReference type="ARBA" id="ARBA00011958"/>
    </source>
</evidence>
<proteinExistence type="inferred from homology"/>
<keyword evidence="11" id="KW-1185">Reference proteome</keyword>
<keyword evidence="6 8" id="KW-0119">Carbohydrate metabolism</keyword>
<evidence type="ECO:0000313" key="10">
    <source>
        <dbReference type="EMBL" id="OQR96258.1"/>
    </source>
</evidence>
<evidence type="ECO:0000256" key="1">
    <source>
        <dbReference type="ARBA" id="ARBA00005765"/>
    </source>
</evidence>
<evidence type="ECO:0000256" key="3">
    <source>
        <dbReference type="ARBA" id="ARBA00022629"/>
    </source>
</evidence>
<dbReference type="AlphaFoldDB" id="A0A1V9ZE43"/>
<sequence>MESSEGWDEATLQARRKQRKVAWKDSYARIYGMAPTQRQQDETGATVVTEVQCLFCLSFGREDIRGEAPVDENSDESRRRRKKSSNVKHFVTFRPDQFTQHLTREHPTKWAAYQLIRQHPDTTASFFPEPAAPSPPYDESYFFRDIPPVIFNPSAPDAEVLAFHEYAAEEFVLGKPMHEWCRFAVSFGHAFRAEPSDAYGDVTARRPWHVLDDPLQLAKRRIDAAFEFMQLLGVRFYTFADTDVVPDGQEHLWESIVPYLQQKQSETSVRLLWATANMMANRKYMHGAATSPSLAVFLEAAAQVKRAMRVTHLLGGEAFVLSAGREGYQSLVGINLAKEDARYAIFLRMVVEYRSAVGATYQLLLEPKPREPLRHQYNYDAATTLCFLHRHHLQQHFKLNVVPAHGVLAGHDYAHEVAYAAMTKCLGSLSISTGDRADAFLTDPALAALLMRTVIQHQGIAPGGLNLSAKVRRESTSLRDMVAAHIGAMDAVARGLRKAAGLYVKGDLDRKTQVRYASWESPLGRQIESGEMTFDALATKSARREAVVSGELELFELLFQRGLA</sequence>
<dbReference type="Proteomes" id="UP000243579">
    <property type="component" value="Unassembled WGS sequence"/>
</dbReference>
<name>A0A1V9ZE43_ACHHY</name>
<dbReference type="PANTHER" id="PTHR48408:SF1">
    <property type="entry name" value="XYLOSE ISOMERASE"/>
    <property type="match status" value="1"/>
</dbReference>
<comment type="similarity">
    <text evidence="1 8">Belongs to the xylose isomerase family.</text>
</comment>
<organism evidence="10 11">
    <name type="scientific">Achlya hypogyna</name>
    <name type="common">Oomycete</name>
    <name type="synonym">Protoachlya hypogyna</name>
    <dbReference type="NCBI Taxonomy" id="1202772"/>
    <lineage>
        <taxon>Eukaryota</taxon>
        <taxon>Sar</taxon>
        <taxon>Stramenopiles</taxon>
        <taxon>Oomycota</taxon>
        <taxon>Saprolegniomycetes</taxon>
        <taxon>Saprolegniales</taxon>
        <taxon>Achlyaceae</taxon>
        <taxon>Achlya</taxon>
    </lineage>
</organism>
<dbReference type="Gene3D" id="3.20.20.150">
    <property type="entry name" value="Divalent-metal-dependent TIM barrel enzymes"/>
    <property type="match status" value="1"/>
</dbReference>
<evidence type="ECO:0000256" key="8">
    <source>
        <dbReference type="RuleBase" id="RU000609"/>
    </source>
</evidence>
<dbReference type="OrthoDB" id="1730074at2759"/>
<keyword evidence="3 8" id="KW-0859">Xylose metabolism</keyword>
<dbReference type="EC" id="5.3.1.5" evidence="2 8"/>
<dbReference type="EMBL" id="JNBR01000151">
    <property type="protein sequence ID" value="OQR96258.1"/>
    <property type="molecule type" value="Genomic_DNA"/>
</dbReference>
<dbReference type="PROSITE" id="PS51415">
    <property type="entry name" value="XYLOSE_ISOMERASE"/>
    <property type="match status" value="1"/>
</dbReference>
<comment type="caution">
    <text evidence="10">The sequence shown here is derived from an EMBL/GenBank/DDBJ whole genome shotgun (WGS) entry which is preliminary data.</text>
</comment>
<evidence type="ECO:0000313" key="11">
    <source>
        <dbReference type="Proteomes" id="UP000243579"/>
    </source>
</evidence>
<evidence type="ECO:0000256" key="4">
    <source>
        <dbReference type="ARBA" id="ARBA00022723"/>
    </source>
</evidence>
<reference evidence="10 11" key="1">
    <citation type="journal article" date="2014" name="Genome Biol. Evol.">
        <title>The secreted proteins of Achlya hypogyna and Thraustotheca clavata identify the ancestral oomycete secretome and reveal gene acquisitions by horizontal gene transfer.</title>
        <authorList>
            <person name="Misner I."/>
            <person name="Blouin N."/>
            <person name="Leonard G."/>
            <person name="Richards T.A."/>
            <person name="Lane C.E."/>
        </authorList>
    </citation>
    <scope>NUCLEOTIDE SEQUENCE [LARGE SCALE GENOMIC DNA]</scope>
    <source>
        <strain evidence="10 11">ATCC 48635</strain>
    </source>
</reference>
<dbReference type="HAMAP" id="MF_00455">
    <property type="entry name" value="Xylose_isom_A"/>
    <property type="match status" value="1"/>
</dbReference>
<keyword evidence="5 8" id="KW-0413">Isomerase</keyword>